<feature type="transmembrane region" description="Helical" evidence="1">
    <location>
        <begin position="7"/>
        <end position="26"/>
    </location>
</feature>
<evidence type="ECO:0000256" key="1">
    <source>
        <dbReference type="SAM" id="Phobius"/>
    </source>
</evidence>
<evidence type="ECO:0000313" key="3">
    <source>
        <dbReference type="Proteomes" id="UP000003560"/>
    </source>
</evidence>
<dbReference type="EMBL" id="ABXJ01000117">
    <property type="protein sequence ID" value="EEA89827.1"/>
    <property type="molecule type" value="Genomic_DNA"/>
</dbReference>
<gene>
    <name evidence="2" type="ORF">COLSTE_01987</name>
</gene>
<dbReference type="GeneID" id="98003632"/>
<keyword evidence="1" id="KW-0812">Transmembrane</keyword>
<dbReference type="Proteomes" id="UP000003560">
    <property type="component" value="Unassembled WGS sequence"/>
</dbReference>
<name>B6GD09_9ACTN</name>
<keyword evidence="3" id="KW-1185">Reference proteome</keyword>
<organism evidence="2 3">
    <name type="scientific">Collinsella stercoris DSM 13279</name>
    <dbReference type="NCBI Taxonomy" id="445975"/>
    <lineage>
        <taxon>Bacteria</taxon>
        <taxon>Bacillati</taxon>
        <taxon>Actinomycetota</taxon>
        <taxon>Coriobacteriia</taxon>
        <taxon>Coriobacteriales</taxon>
        <taxon>Coriobacteriaceae</taxon>
        <taxon>Collinsella</taxon>
    </lineage>
</organism>
<keyword evidence="1" id="KW-1133">Transmembrane helix</keyword>
<evidence type="ECO:0000313" key="2">
    <source>
        <dbReference type="EMBL" id="EEA89827.1"/>
    </source>
</evidence>
<feature type="transmembrane region" description="Helical" evidence="1">
    <location>
        <begin position="53"/>
        <end position="72"/>
    </location>
</feature>
<sequence>MGDLFESFLRVAMLVLIVGPLTAWIARRAARERKEATDSLEHFTVRMPAAPRVILAACAVLFELIMLAVYVWQGLSLGIWDHALVWFGHAMALAGMGIWALVSLPRLDVDGEHIAIRTALGRRKRATFSQITRATLHTQMMSVVLYAGDCGGERKLATVNLEGTCATNLLARLAQEGIEVADAVQAPMTKARLCWAAIKPLTLVFVGMAVVFSLVIAFMALFTDEGAGLLVIIPFLFILIGGLLPLIMLSMPIRGAYEITLQERELGFSFAQEMAEHGATGTEFEDDDWFVSISNARIVAFRRDYIKRLSAVEGTESGDRCVVTAKNGKRHKVYAAGSTLEDLRTWYRRGPRQRSMADRAVDALETLV</sequence>
<reference evidence="2 3" key="2">
    <citation type="submission" date="2008-10" db="EMBL/GenBank/DDBJ databases">
        <authorList>
            <person name="Fulton L."/>
            <person name="Clifton S."/>
            <person name="Fulton B."/>
            <person name="Xu J."/>
            <person name="Minx P."/>
            <person name="Pepin K.H."/>
            <person name="Johnson M."/>
            <person name="Thiruvilangam P."/>
            <person name="Bhonagiri V."/>
            <person name="Nash W.E."/>
            <person name="Mardis E.R."/>
            <person name="Wilson R.K."/>
        </authorList>
    </citation>
    <scope>NUCLEOTIDE SEQUENCE [LARGE SCALE GENOMIC DNA]</scope>
    <source>
        <strain evidence="2 3">DSM 13279</strain>
    </source>
</reference>
<feature type="transmembrane region" description="Helical" evidence="1">
    <location>
        <begin position="228"/>
        <end position="249"/>
    </location>
</feature>
<dbReference type="eggNOG" id="ENOG502ZAJM">
    <property type="taxonomic scope" value="Bacteria"/>
</dbReference>
<comment type="caution">
    <text evidence="2">The sequence shown here is derived from an EMBL/GenBank/DDBJ whole genome shotgun (WGS) entry which is preliminary data.</text>
</comment>
<protein>
    <submittedName>
        <fullName evidence="2">Uncharacterized protein</fullName>
    </submittedName>
</protein>
<dbReference type="OrthoDB" id="3180726at2"/>
<reference evidence="2 3" key="1">
    <citation type="submission" date="2008-10" db="EMBL/GenBank/DDBJ databases">
        <title>Draft genome sequence of Collinsella stercoris (DSM 13279).</title>
        <authorList>
            <person name="Sudarsanam P."/>
            <person name="Ley R."/>
            <person name="Guruge J."/>
            <person name="Turnbaugh P.J."/>
            <person name="Mahowald M."/>
            <person name="Liep D."/>
            <person name="Gordon J."/>
        </authorList>
    </citation>
    <scope>NUCLEOTIDE SEQUENCE [LARGE SCALE GENOMIC DNA]</scope>
    <source>
        <strain evidence="2 3">DSM 13279</strain>
    </source>
</reference>
<feature type="transmembrane region" description="Helical" evidence="1">
    <location>
        <begin position="84"/>
        <end position="104"/>
    </location>
</feature>
<dbReference type="RefSeq" id="WP_006721616.1">
    <property type="nucleotide sequence ID" value="NZ_CP085935.1"/>
</dbReference>
<dbReference type="HOGENOM" id="CLU_760134_0_0_11"/>
<keyword evidence="1" id="KW-0472">Membrane</keyword>
<proteinExistence type="predicted"/>
<feature type="transmembrane region" description="Helical" evidence="1">
    <location>
        <begin position="201"/>
        <end position="222"/>
    </location>
</feature>
<accession>B6GD09</accession>
<dbReference type="AlphaFoldDB" id="B6GD09"/>